<sequence length="950" mass="97499">MAGKAFQVTLEIGGRVAASLGSSIARAQGQLNTLARATKTGFMGVVRNDAFQALAAASAAVGAGLIYSTKQAVAFESQLADIGKTAGSSAAELKALGADLLALSARDRTNQSASDLASGIQDLVAQGLVLKDAIASIDTLGRVATATNSNLTDITKTGFQLQNALKIKPTELKATFDALAYAGKQGAFELKDMAQFMPTIAAAAGSLGVTGREGAVSLAAMMQMVRRDAPDAGQAATRLTDTMLKMTAPDAVKRFKKFGVNIEQVLKDAKANGINPMEAAVETLFKVTGGDTFKLGQIFGDKEAKLALMSLMKYRAEYTKLRDDAGGSIAAGTVDADYQRSLGTFAEQMKALQNTGERLAISIGAALLPSLNSLANVVTPVIEGMARWAETNPGLMKGIVAIAGLTVGLTAALPLIGAVVAAIGVIGGPITLAVLGIGAAIALVIAYWDDLKQVALGFWGSVKQAGASDLFQGIRQGLTGVMTLLSEAKRFWVALFSGNEQEVAAAAQRIGQTIGAVILPAVAQVWLSIGRMAAMGVVALGRSFITGLAGAMRAMPGIVMGAARMAATVLVTLMQAAIATVGSLLQQLPGIAGSAFAGITSQFRAVWDQALGVVRSFLPQMGAILFPLPTLVIGIFQKIVPGIASVFAQMVAQIQGAFQQVVAFIRSVPSMLAGVGEAIIQTIIDGVKAKAGELLATVQQSFARVRELMPFSDAKRGPFSTLTKSGMAIPGTLGIGVRRGAGLLRRPLVAAATAAMAAMGAVQAPAIAIAAPTLPQPLPALTQPAMGAPKTGPVLARQAVPLQTENAGSQQLVASISPAIALQVPAPAIATPAPISVPAPQIVSQPSIALPAPTIVAQASVATPEARFALTEVRIPEVNSTPTIAAPMPAPVVVSPAPRSDRRAPINITAPITINAGPGQDARSIAAQVRQVFDDLMREAELNQRAALND</sequence>
<keyword evidence="2" id="KW-0472">Membrane</keyword>
<feature type="transmembrane region" description="Helical" evidence="2">
    <location>
        <begin position="399"/>
        <end position="423"/>
    </location>
</feature>
<dbReference type="InterPro" id="IPR010090">
    <property type="entry name" value="Phage_tape_meas"/>
</dbReference>
<feature type="transmembrane region" description="Helical" evidence="2">
    <location>
        <begin position="557"/>
        <end position="578"/>
    </location>
</feature>
<proteinExistence type="predicted"/>
<keyword evidence="2" id="KW-0812">Transmembrane</keyword>
<protein>
    <submittedName>
        <fullName evidence="4">Putative bacteriophage protein</fullName>
    </submittedName>
</protein>
<dbReference type="eggNOG" id="COG5283">
    <property type="taxonomic scope" value="Bacteria"/>
</dbReference>
<dbReference type="PANTHER" id="PTHR37813:SF1">
    <property type="entry name" value="FELS-2 PROPHAGE PROTEIN"/>
    <property type="match status" value="1"/>
</dbReference>
<evidence type="ECO:0000256" key="2">
    <source>
        <dbReference type="SAM" id="Phobius"/>
    </source>
</evidence>
<dbReference type="Proteomes" id="UP000001175">
    <property type="component" value="Chromosome"/>
</dbReference>
<name>A0A0H3K182_SYNP6</name>
<dbReference type="NCBIfam" id="TIGR01760">
    <property type="entry name" value="tape_meas_TP901"/>
    <property type="match status" value="1"/>
</dbReference>
<dbReference type="eggNOG" id="COG5412">
    <property type="taxonomic scope" value="Bacteria"/>
</dbReference>
<feature type="transmembrane region" description="Helical" evidence="2">
    <location>
        <begin position="525"/>
        <end position="545"/>
    </location>
</feature>
<evidence type="ECO:0000313" key="4">
    <source>
        <dbReference type="EMBL" id="BAD78972.1"/>
    </source>
</evidence>
<dbReference type="EMBL" id="AP008231">
    <property type="protein sequence ID" value="BAD78972.1"/>
    <property type="molecule type" value="Genomic_DNA"/>
</dbReference>
<keyword evidence="2" id="KW-1133">Transmembrane helix</keyword>
<feature type="transmembrane region" description="Helical" evidence="2">
    <location>
        <begin position="430"/>
        <end position="448"/>
    </location>
</feature>
<gene>
    <name evidence="4" type="ordered locus">syc0782_c</name>
</gene>
<organism evidence="4 5">
    <name type="scientific">Synechococcus sp. (strain ATCC 27144 / PCC 6301 / SAUG 1402/1)</name>
    <name type="common">Anacystis nidulans</name>
    <dbReference type="NCBI Taxonomy" id="269084"/>
    <lineage>
        <taxon>Bacteria</taxon>
        <taxon>Bacillati</taxon>
        <taxon>Cyanobacteriota</taxon>
        <taxon>Cyanophyceae</taxon>
        <taxon>Synechococcales</taxon>
        <taxon>Synechococcaceae</taxon>
        <taxon>Synechococcus</taxon>
    </lineage>
</organism>
<feature type="transmembrane region" description="Helical" evidence="2">
    <location>
        <begin position="748"/>
        <end position="771"/>
    </location>
</feature>
<dbReference type="Pfam" id="PF10145">
    <property type="entry name" value="PhageMin_Tail"/>
    <property type="match status" value="1"/>
</dbReference>
<evidence type="ECO:0000256" key="1">
    <source>
        <dbReference type="ARBA" id="ARBA00022612"/>
    </source>
</evidence>
<dbReference type="AlphaFoldDB" id="A0A0H3K182"/>
<feature type="transmembrane region" description="Helical" evidence="2">
    <location>
        <begin position="617"/>
        <end position="636"/>
    </location>
</feature>
<evidence type="ECO:0000313" key="5">
    <source>
        <dbReference type="Proteomes" id="UP000001175"/>
    </source>
</evidence>
<dbReference type="RefSeq" id="WP_011243094.1">
    <property type="nucleotide sequence ID" value="NC_006576.1"/>
</dbReference>
<reference evidence="4 5" key="1">
    <citation type="journal article" date="2007" name="Photosyn. Res.">
        <title>Complete nucleotide sequence of the freshwater unicellular cyanobacterium Synechococcus elongatus PCC 6301 chromosome: gene content and organization.</title>
        <authorList>
            <person name="Sugita C."/>
            <person name="Ogata K."/>
            <person name="Shikata M."/>
            <person name="Jikuya H."/>
            <person name="Takano J."/>
            <person name="Furumichi M."/>
            <person name="Kanehisa M."/>
            <person name="Omata T."/>
            <person name="Sugiura M."/>
            <person name="Sugita M."/>
        </authorList>
    </citation>
    <scope>NUCLEOTIDE SEQUENCE [LARGE SCALE GENOMIC DNA]</scope>
    <source>
        <strain evidence="5">ATCC 27144 / PCC 6301 / SAUG 1402/1</strain>
    </source>
</reference>
<dbReference type="PANTHER" id="PTHR37813">
    <property type="entry name" value="FELS-2 PROPHAGE PROTEIN"/>
    <property type="match status" value="1"/>
</dbReference>
<accession>A0A0H3K182</accession>
<dbReference type="KEGG" id="syc:syc0782_c"/>
<keyword evidence="1" id="KW-1188">Viral release from host cell</keyword>
<evidence type="ECO:0000259" key="3">
    <source>
        <dbReference type="Pfam" id="PF10145"/>
    </source>
</evidence>
<feature type="domain" description="Phage tail tape measure protein" evidence="3">
    <location>
        <begin position="103"/>
        <end position="291"/>
    </location>
</feature>